<sequence length="354" mass="39294">MHTYISNTVPVPLLRRSSWWFQVVTYSLFLLSSQSAATILGKIYYDKGGNSKWMATLVLNAGFPVLLPLLFFLPSETHSLAKNPSKKQPSQLVLASIYISLGILLVADSMLYAIGLLYLPVSTFTLICASQLAFNALFSFFLNSQKFTPFIINSLVLLTISSILLVFIPDDSSDSSTHKKRYALGCLCTIGASAGYSLILSLTQLAFQKILKTENFRLVLDMIIYTSAVATSVIVIGLFSSGEWKNLSTEMREFKIGSVSYVMILVWTAVSWQVYNIGTIGLIYKVSSLFSNVISTLGLPIVPVLAVFIFNEKMSGLKVVSMVLAIWGFVSYMYQHYLDDLKDRLKSADHDQVP</sequence>
<dbReference type="InterPro" id="IPR030182">
    <property type="entry name" value="PUP_plant"/>
</dbReference>
<keyword evidence="5 7" id="KW-1133">Transmembrane helix</keyword>
<dbReference type="Proteomes" id="UP001237642">
    <property type="component" value="Unassembled WGS sequence"/>
</dbReference>
<dbReference type="PANTHER" id="PTHR31376:SF17">
    <property type="entry name" value="PURINE PERMEASE 21-RELATED"/>
    <property type="match status" value="1"/>
</dbReference>
<evidence type="ECO:0000256" key="7">
    <source>
        <dbReference type="RuleBase" id="RU368015"/>
    </source>
</evidence>
<feature type="transmembrane region" description="Helical" evidence="7">
    <location>
        <begin position="261"/>
        <end position="283"/>
    </location>
</feature>
<dbReference type="InterPro" id="IPR037185">
    <property type="entry name" value="EmrE-like"/>
</dbReference>
<keyword evidence="4 7" id="KW-0812">Transmembrane</keyword>
<proteinExistence type="inferred from homology"/>
<evidence type="ECO:0000313" key="9">
    <source>
        <dbReference type="Proteomes" id="UP001237642"/>
    </source>
</evidence>
<evidence type="ECO:0000256" key="2">
    <source>
        <dbReference type="ARBA" id="ARBA00006213"/>
    </source>
</evidence>
<comment type="subcellular location">
    <subcellularLocation>
        <location evidence="1 7">Membrane</location>
        <topology evidence="1 7">Multi-pass membrane protein</topology>
    </subcellularLocation>
</comment>
<evidence type="ECO:0000256" key="3">
    <source>
        <dbReference type="ARBA" id="ARBA00022448"/>
    </source>
</evidence>
<feature type="transmembrane region" description="Helical" evidence="7">
    <location>
        <begin position="93"/>
        <end position="114"/>
    </location>
</feature>
<dbReference type="PANTHER" id="PTHR31376">
    <property type="entry name" value="OS09G0467300 PROTEIN-RELATED"/>
    <property type="match status" value="1"/>
</dbReference>
<protein>
    <recommendedName>
        <fullName evidence="7">Probable purine permease</fullName>
    </recommendedName>
</protein>
<gene>
    <name evidence="8" type="ORF">POM88_014941</name>
</gene>
<dbReference type="GO" id="GO:0005345">
    <property type="term" value="F:purine nucleobase transmembrane transporter activity"/>
    <property type="evidence" value="ECO:0007669"/>
    <property type="project" value="UniProtKB-UniRule"/>
</dbReference>
<accession>A0AAD8MWY3</accession>
<feature type="transmembrane region" description="Helical" evidence="7">
    <location>
        <begin position="121"/>
        <end position="141"/>
    </location>
</feature>
<evidence type="ECO:0000256" key="6">
    <source>
        <dbReference type="ARBA" id="ARBA00023136"/>
    </source>
</evidence>
<evidence type="ECO:0000256" key="5">
    <source>
        <dbReference type="ARBA" id="ARBA00022989"/>
    </source>
</evidence>
<dbReference type="Pfam" id="PF16913">
    <property type="entry name" value="PUNUT"/>
    <property type="match status" value="1"/>
</dbReference>
<evidence type="ECO:0000313" key="8">
    <source>
        <dbReference type="EMBL" id="KAK1386763.1"/>
    </source>
</evidence>
<reference evidence="8" key="1">
    <citation type="submission" date="2023-02" db="EMBL/GenBank/DDBJ databases">
        <title>Genome of toxic invasive species Heracleum sosnowskyi carries increased number of genes despite the absence of recent whole-genome duplications.</title>
        <authorList>
            <person name="Schelkunov M."/>
            <person name="Shtratnikova V."/>
            <person name="Makarenko M."/>
            <person name="Klepikova A."/>
            <person name="Omelchenko D."/>
            <person name="Novikova G."/>
            <person name="Obukhova E."/>
            <person name="Bogdanov V."/>
            <person name="Penin A."/>
            <person name="Logacheva M."/>
        </authorList>
    </citation>
    <scope>NUCLEOTIDE SEQUENCE</scope>
    <source>
        <strain evidence="8">Hsosn_3</strain>
        <tissue evidence="8">Leaf</tissue>
    </source>
</reference>
<feature type="transmembrane region" description="Helical" evidence="7">
    <location>
        <begin position="147"/>
        <end position="169"/>
    </location>
</feature>
<dbReference type="EMBL" id="JAUIZM010000004">
    <property type="protein sequence ID" value="KAK1386763.1"/>
    <property type="molecule type" value="Genomic_DNA"/>
</dbReference>
<comment type="similarity">
    <text evidence="2 7">Belongs to the purine permeases (TC 2.A.7.14) family.</text>
</comment>
<feature type="transmembrane region" description="Helical" evidence="7">
    <location>
        <begin position="289"/>
        <end position="310"/>
    </location>
</feature>
<dbReference type="GO" id="GO:0016020">
    <property type="term" value="C:membrane"/>
    <property type="evidence" value="ECO:0007669"/>
    <property type="project" value="UniProtKB-SubCell"/>
</dbReference>
<reference evidence="8" key="2">
    <citation type="submission" date="2023-05" db="EMBL/GenBank/DDBJ databases">
        <authorList>
            <person name="Schelkunov M.I."/>
        </authorList>
    </citation>
    <scope>NUCLEOTIDE SEQUENCE</scope>
    <source>
        <strain evidence="8">Hsosn_3</strain>
        <tissue evidence="8">Leaf</tissue>
    </source>
</reference>
<dbReference type="SUPFAM" id="SSF103481">
    <property type="entry name" value="Multidrug resistance efflux transporter EmrE"/>
    <property type="match status" value="1"/>
</dbReference>
<dbReference type="GO" id="GO:0015211">
    <property type="term" value="F:purine nucleoside transmembrane transporter activity"/>
    <property type="evidence" value="ECO:0007669"/>
    <property type="project" value="UniProtKB-UniRule"/>
</dbReference>
<feature type="transmembrane region" description="Helical" evidence="7">
    <location>
        <begin position="317"/>
        <end position="334"/>
    </location>
</feature>
<keyword evidence="6 7" id="KW-0472">Membrane</keyword>
<keyword evidence="3 7" id="KW-0813">Transport</keyword>
<keyword evidence="9" id="KW-1185">Reference proteome</keyword>
<feature type="transmembrane region" description="Helical" evidence="7">
    <location>
        <begin position="222"/>
        <end position="240"/>
    </location>
</feature>
<comment type="caution">
    <text evidence="8">The sequence shown here is derived from an EMBL/GenBank/DDBJ whole genome shotgun (WGS) entry which is preliminary data.</text>
</comment>
<dbReference type="AlphaFoldDB" id="A0AAD8MWY3"/>
<evidence type="ECO:0000256" key="1">
    <source>
        <dbReference type="ARBA" id="ARBA00004141"/>
    </source>
</evidence>
<feature type="transmembrane region" description="Helical" evidence="7">
    <location>
        <begin position="53"/>
        <end position="73"/>
    </location>
</feature>
<feature type="transmembrane region" description="Helical" evidence="7">
    <location>
        <begin position="181"/>
        <end position="202"/>
    </location>
</feature>
<name>A0AAD8MWY3_9APIA</name>
<feature type="transmembrane region" description="Helical" evidence="7">
    <location>
        <begin position="20"/>
        <end position="41"/>
    </location>
</feature>
<organism evidence="8 9">
    <name type="scientific">Heracleum sosnowskyi</name>
    <dbReference type="NCBI Taxonomy" id="360622"/>
    <lineage>
        <taxon>Eukaryota</taxon>
        <taxon>Viridiplantae</taxon>
        <taxon>Streptophyta</taxon>
        <taxon>Embryophyta</taxon>
        <taxon>Tracheophyta</taxon>
        <taxon>Spermatophyta</taxon>
        <taxon>Magnoliopsida</taxon>
        <taxon>eudicotyledons</taxon>
        <taxon>Gunneridae</taxon>
        <taxon>Pentapetalae</taxon>
        <taxon>asterids</taxon>
        <taxon>campanulids</taxon>
        <taxon>Apiales</taxon>
        <taxon>Apiaceae</taxon>
        <taxon>Apioideae</taxon>
        <taxon>apioid superclade</taxon>
        <taxon>Tordylieae</taxon>
        <taxon>Tordyliinae</taxon>
        <taxon>Heracleum</taxon>
    </lineage>
</organism>
<evidence type="ECO:0000256" key="4">
    <source>
        <dbReference type="ARBA" id="ARBA00022692"/>
    </source>
</evidence>